<organism evidence="2 3">
    <name type="scientific">Flagellimonas alvinocaridis</name>
    <dbReference type="NCBI Taxonomy" id="2530200"/>
    <lineage>
        <taxon>Bacteria</taxon>
        <taxon>Pseudomonadati</taxon>
        <taxon>Bacteroidota</taxon>
        <taxon>Flavobacteriia</taxon>
        <taxon>Flavobacteriales</taxon>
        <taxon>Flavobacteriaceae</taxon>
        <taxon>Flagellimonas</taxon>
    </lineage>
</organism>
<proteinExistence type="predicted"/>
<sequence length="186" mass="21909">MKRFFILGTIVLFLGCNSNLKLYDQHALLKPIKRVKDDFYIKDFSNSYKRLEGNWVWGSGKDTLVLKFTPIFKKKYEENIFGYKNAYYDTCLITLKYLSNGTEILNTLDKIRTENCLYAGHLEIITTMFYVYNKCRLGVFDQPVLMFAGNDLVLVNKWNEEEGVFFEKDGEYKIVIPRTITLKRLE</sequence>
<dbReference type="RefSeq" id="WP_136567329.1">
    <property type="nucleotide sequence ID" value="NZ_SNTZ01000012.1"/>
</dbReference>
<reference evidence="2 3" key="1">
    <citation type="submission" date="2019-03" db="EMBL/GenBank/DDBJ databases">
        <title>Muricauda SCR12 sp.nov, a marine bacterium isolated from Pacific Ocean:the Okinawa trough.</title>
        <authorList>
            <person name="Liu L."/>
        </authorList>
    </citation>
    <scope>NUCLEOTIDE SEQUENCE [LARGE SCALE GENOMIC DNA]</scope>
    <source>
        <strain evidence="2 3">SCR12</strain>
    </source>
</reference>
<dbReference type="EMBL" id="SNTZ01000012">
    <property type="protein sequence ID" value="THV57608.1"/>
    <property type="molecule type" value="Genomic_DNA"/>
</dbReference>
<evidence type="ECO:0000259" key="1">
    <source>
        <dbReference type="Pfam" id="PF20448"/>
    </source>
</evidence>
<gene>
    <name evidence="2" type="ORF">EZV76_14705</name>
</gene>
<evidence type="ECO:0000313" key="2">
    <source>
        <dbReference type="EMBL" id="THV57608.1"/>
    </source>
</evidence>
<name>A0A4S8RGZ5_9FLAO</name>
<feature type="domain" description="DUF6705" evidence="1">
    <location>
        <begin position="1"/>
        <end position="116"/>
    </location>
</feature>
<dbReference type="OrthoDB" id="1261237at2"/>
<dbReference type="Pfam" id="PF20448">
    <property type="entry name" value="DUF6705"/>
    <property type="match status" value="1"/>
</dbReference>
<accession>A0A4S8RGZ5</accession>
<evidence type="ECO:0000313" key="3">
    <source>
        <dbReference type="Proteomes" id="UP000310406"/>
    </source>
</evidence>
<dbReference type="Proteomes" id="UP000310406">
    <property type="component" value="Unassembled WGS sequence"/>
</dbReference>
<dbReference type="AlphaFoldDB" id="A0A4S8RGZ5"/>
<dbReference type="PROSITE" id="PS51257">
    <property type="entry name" value="PROKAR_LIPOPROTEIN"/>
    <property type="match status" value="1"/>
</dbReference>
<comment type="caution">
    <text evidence="2">The sequence shown here is derived from an EMBL/GenBank/DDBJ whole genome shotgun (WGS) entry which is preliminary data.</text>
</comment>
<protein>
    <recommendedName>
        <fullName evidence="1">DUF6705 domain-containing protein</fullName>
    </recommendedName>
</protein>
<dbReference type="InterPro" id="IPR046551">
    <property type="entry name" value="DUF6705"/>
</dbReference>
<keyword evidence="3" id="KW-1185">Reference proteome</keyword>